<evidence type="ECO:0000313" key="2">
    <source>
        <dbReference type="Proteomes" id="UP000616769"/>
    </source>
</evidence>
<protein>
    <submittedName>
        <fullName evidence="1">Uncharacterized protein</fullName>
    </submittedName>
</protein>
<dbReference type="VEuPathDB" id="VectorBase:SSCA005549"/>
<proteinExistence type="predicted"/>
<dbReference type="AlphaFoldDB" id="A0A132AIH7"/>
<organism evidence="1 2">
    <name type="scientific">Sarcoptes scabiei</name>
    <name type="common">Itch mite</name>
    <name type="synonym">Acarus scabiei</name>
    <dbReference type="NCBI Taxonomy" id="52283"/>
    <lineage>
        <taxon>Eukaryota</taxon>
        <taxon>Metazoa</taxon>
        <taxon>Ecdysozoa</taxon>
        <taxon>Arthropoda</taxon>
        <taxon>Chelicerata</taxon>
        <taxon>Arachnida</taxon>
        <taxon>Acari</taxon>
        <taxon>Acariformes</taxon>
        <taxon>Sarcoptiformes</taxon>
        <taxon>Astigmata</taxon>
        <taxon>Psoroptidia</taxon>
        <taxon>Sarcoptoidea</taxon>
        <taxon>Sarcoptidae</taxon>
        <taxon>Sarcoptinae</taxon>
        <taxon>Sarcoptes</taxon>
    </lineage>
</organism>
<dbReference type="Proteomes" id="UP000616769">
    <property type="component" value="Unassembled WGS sequence"/>
</dbReference>
<dbReference type="EMBL" id="JXLN01014799">
    <property type="protein sequence ID" value="KPM10250.1"/>
    <property type="molecule type" value="Genomic_DNA"/>
</dbReference>
<comment type="caution">
    <text evidence="1">The sequence shown here is derived from an EMBL/GenBank/DDBJ whole genome shotgun (WGS) entry which is preliminary data.</text>
</comment>
<name>A0A132AIH7_SARSC</name>
<accession>A0A132AIH7</accession>
<gene>
    <name evidence="1" type="ORF">QR98_0088010</name>
</gene>
<sequence>MDQDDDDDDEETNTVFYVDDADNYNTITNIDNIMMMMDSKRIGFRRRKTFRNLEFNTENEYDKKEEVESEDEDEHLYHLRVFELIPNRFFSQPSNAKGIRRNFCSRRGL</sequence>
<reference evidence="1 2" key="1">
    <citation type="journal article" date="2015" name="Parasit. Vectors">
        <title>Draft genome of the scabies mite.</title>
        <authorList>
            <person name="Rider S.D.Jr."/>
            <person name="Morgan M.S."/>
            <person name="Arlian L.G."/>
        </authorList>
    </citation>
    <scope>NUCLEOTIDE SEQUENCE [LARGE SCALE GENOMIC DNA]</scope>
    <source>
        <strain evidence="1">Arlian Lab</strain>
    </source>
</reference>
<evidence type="ECO:0000313" key="1">
    <source>
        <dbReference type="EMBL" id="KPM10250.1"/>
    </source>
</evidence>